<dbReference type="PROSITE" id="PS50164">
    <property type="entry name" value="GIY_YIG"/>
    <property type="match status" value="1"/>
</dbReference>
<dbReference type="OrthoDB" id="9803913at2"/>
<keyword evidence="5" id="KW-1185">Reference proteome</keyword>
<gene>
    <name evidence="4" type="ORF">CLV29_0355</name>
</gene>
<dbReference type="EMBL" id="SOAW01000001">
    <property type="protein sequence ID" value="TDT32767.1"/>
    <property type="molecule type" value="Genomic_DNA"/>
</dbReference>
<dbReference type="GO" id="GO:0003887">
    <property type="term" value="F:DNA-directed DNA polymerase activity"/>
    <property type="evidence" value="ECO:0007669"/>
    <property type="project" value="InterPro"/>
</dbReference>
<dbReference type="SUPFAM" id="SSF82771">
    <property type="entry name" value="GIY-YIG endonuclease"/>
    <property type="match status" value="1"/>
</dbReference>
<evidence type="ECO:0000313" key="5">
    <source>
        <dbReference type="Proteomes" id="UP000295371"/>
    </source>
</evidence>
<dbReference type="GO" id="GO:0006289">
    <property type="term" value="P:nucleotide-excision repair"/>
    <property type="evidence" value="ECO:0007669"/>
    <property type="project" value="InterPro"/>
</dbReference>
<dbReference type="GO" id="GO:0006260">
    <property type="term" value="P:DNA replication"/>
    <property type="evidence" value="ECO:0007669"/>
    <property type="project" value="InterPro"/>
</dbReference>
<sequence length="590" mass="64511">MSDPMPSVHPVSSSALQPSFDDLGTPLSEATFCVVDLETTGSGADAEITEIGAVRVRAGQVTGEFQTLVRPTSPIPGLITVLTGITNRMTAEAPGLDSALPSFLQFAAGTVLVAHNAPFDTGFLRRACAALDHPWPGWTVLDTAALARQILIREEVGNCRLSSLARHFGSTITPDHRALTDARATVDVLHGLFERVGNLGVSTVEDLLEFSRKVTPQRRARRRLADGVPEAPGVYRFVREREDGSDEVLYVGTSVNLRRRVRSYFTASEKRRRIDEMVRLSTAVRTTVCCSALEAAVTELRLIHAYAPAYNRRSKHPRRQTWLKLTVEPFPRLSVVAAVREDGADYVGPFGNREAAREAACSLYDAFGIRRCTPRLSTRRPSTPCALAEMGRCSSPCDHTIDVEQYRRLIDRVRDCLRHDLGPVTEAANVRLRRLITEARFEEARTVRDRYDSLRRALLRVHRSSALARCREVVAAQPSEQGWQLHVIRYGRLAAAARTERGEDPLTAAVALQASAATVPPPLLPLSGGAVAESELVSDWLEQPGVRLIELSDDWCLPAGINRRLAVALPSSDPGSGGGDEESQSGDPAP</sequence>
<keyword evidence="1" id="KW-0540">Nuclease</keyword>
<dbReference type="GO" id="GO:0009380">
    <property type="term" value="C:excinuclease repair complex"/>
    <property type="evidence" value="ECO:0007669"/>
    <property type="project" value="TreeGrafter"/>
</dbReference>
<proteinExistence type="predicted"/>
<keyword evidence="1" id="KW-0378">Hydrolase</keyword>
<evidence type="ECO:0000313" key="4">
    <source>
        <dbReference type="EMBL" id="TDT32767.1"/>
    </source>
</evidence>
<dbReference type="CDD" id="cd10434">
    <property type="entry name" value="GIY-YIG_UvrC_Cho"/>
    <property type="match status" value="1"/>
</dbReference>
<dbReference type="InterPro" id="IPR006054">
    <property type="entry name" value="DnaQ"/>
</dbReference>
<dbReference type="GO" id="GO:0004527">
    <property type="term" value="F:exonuclease activity"/>
    <property type="evidence" value="ECO:0007669"/>
    <property type="project" value="UniProtKB-KW"/>
</dbReference>
<dbReference type="NCBIfam" id="TIGR00573">
    <property type="entry name" value="dnaq"/>
    <property type="match status" value="1"/>
</dbReference>
<evidence type="ECO:0000256" key="2">
    <source>
        <dbReference type="SAM" id="MobiDB-lite"/>
    </source>
</evidence>
<reference evidence="4 5" key="1">
    <citation type="submission" date="2019-03" db="EMBL/GenBank/DDBJ databases">
        <title>Genomic Encyclopedia of Archaeal and Bacterial Type Strains, Phase II (KMG-II): from individual species to whole genera.</title>
        <authorList>
            <person name="Goeker M."/>
        </authorList>
    </citation>
    <scope>NUCLEOTIDE SEQUENCE [LARGE SCALE GENOMIC DNA]</scope>
    <source>
        <strain evidence="4 5">DSM 24323</strain>
    </source>
</reference>
<dbReference type="InterPro" id="IPR013520">
    <property type="entry name" value="Ribonucl_H"/>
</dbReference>
<dbReference type="SUPFAM" id="SSF53098">
    <property type="entry name" value="Ribonuclease H-like"/>
    <property type="match status" value="1"/>
</dbReference>
<dbReference type="Gene3D" id="3.40.1440.10">
    <property type="entry name" value="GIY-YIG endonuclease"/>
    <property type="match status" value="1"/>
</dbReference>
<organism evidence="4 5">
    <name type="scientific">Naumannella halotolerans</name>
    <dbReference type="NCBI Taxonomy" id="993414"/>
    <lineage>
        <taxon>Bacteria</taxon>
        <taxon>Bacillati</taxon>
        <taxon>Actinomycetota</taxon>
        <taxon>Actinomycetes</taxon>
        <taxon>Propionibacteriales</taxon>
        <taxon>Propionibacteriaceae</taxon>
        <taxon>Naumannella</taxon>
    </lineage>
</organism>
<accession>A0A4R7J8B8</accession>
<dbReference type="NCBIfam" id="NF005905">
    <property type="entry name" value="PRK07883.1-3"/>
    <property type="match status" value="1"/>
</dbReference>
<keyword evidence="1" id="KW-0269">Exonuclease</keyword>
<dbReference type="SMART" id="SM00479">
    <property type="entry name" value="EXOIII"/>
    <property type="match status" value="1"/>
</dbReference>
<dbReference type="InterPro" id="IPR047296">
    <property type="entry name" value="GIY-YIG_UvrC_Cho"/>
</dbReference>
<dbReference type="AlphaFoldDB" id="A0A4R7J8B8"/>
<dbReference type="SMART" id="SM00465">
    <property type="entry name" value="GIYc"/>
    <property type="match status" value="1"/>
</dbReference>
<dbReference type="CDD" id="cd06127">
    <property type="entry name" value="DEDDh"/>
    <property type="match status" value="1"/>
</dbReference>
<dbReference type="InterPro" id="IPR000305">
    <property type="entry name" value="GIY-YIG_endonuc"/>
</dbReference>
<dbReference type="FunFam" id="3.30.420.10:FF:000045">
    <property type="entry name" value="3'-5' exonuclease DinG"/>
    <property type="match status" value="1"/>
</dbReference>
<dbReference type="InterPro" id="IPR035901">
    <property type="entry name" value="GIY-YIG_endonuc_sf"/>
</dbReference>
<dbReference type="PANTHER" id="PTHR30562">
    <property type="entry name" value="UVRC/OXIDOREDUCTASE"/>
    <property type="match status" value="1"/>
</dbReference>
<dbReference type="InterPro" id="IPR012337">
    <property type="entry name" value="RNaseH-like_sf"/>
</dbReference>
<dbReference type="GO" id="GO:0003677">
    <property type="term" value="F:DNA binding"/>
    <property type="evidence" value="ECO:0007669"/>
    <property type="project" value="InterPro"/>
</dbReference>
<name>A0A4R7J8B8_9ACTN</name>
<comment type="caution">
    <text evidence="4">The sequence shown here is derived from an EMBL/GenBank/DDBJ whole genome shotgun (WGS) entry which is preliminary data.</text>
</comment>
<evidence type="ECO:0000256" key="1">
    <source>
        <dbReference type="ARBA" id="ARBA00022839"/>
    </source>
</evidence>
<feature type="domain" description="GIY-YIG" evidence="3">
    <location>
        <begin position="230"/>
        <end position="312"/>
    </location>
</feature>
<dbReference type="Proteomes" id="UP000295371">
    <property type="component" value="Unassembled WGS sequence"/>
</dbReference>
<dbReference type="InterPro" id="IPR036397">
    <property type="entry name" value="RNaseH_sf"/>
</dbReference>
<feature type="region of interest" description="Disordered" evidence="2">
    <location>
        <begin position="568"/>
        <end position="590"/>
    </location>
</feature>
<dbReference type="Pfam" id="PF00929">
    <property type="entry name" value="RNase_T"/>
    <property type="match status" value="1"/>
</dbReference>
<dbReference type="InterPro" id="IPR050066">
    <property type="entry name" value="UvrABC_protein_C"/>
</dbReference>
<dbReference type="NCBIfam" id="NF005907">
    <property type="entry name" value="PRK07883.1-5"/>
    <property type="match status" value="1"/>
</dbReference>
<dbReference type="Gene3D" id="3.30.420.10">
    <property type="entry name" value="Ribonuclease H-like superfamily/Ribonuclease H"/>
    <property type="match status" value="1"/>
</dbReference>
<evidence type="ECO:0000259" key="3">
    <source>
        <dbReference type="PROSITE" id="PS50164"/>
    </source>
</evidence>
<dbReference type="PANTHER" id="PTHR30562:SF1">
    <property type="entry name" value="UVRABC SYSTEM PROTEIN C"/>
    <property type="match status" value="1"/>
</dbReference>
<protein>
    <submittedName>
        <fullName evidence="4">DNA polymerase-3 subunit epsilon</fullName>
    </submittedName>
</protein>